<proteinExistence type="predicted"/>
<organism evidence="2 3">
    <name type="scientific">Corallococcus coralloides</name>
    <name type="common">Myxococcus coralloides</name>
    <dbReference type="NCBI Taxonomy" id="184914"/>
    <lineage>
        <taxon>Bacteria</taxon>
        <taxon>Pseudomonadati</taxon>
        <taxon>Myxococcota</taxon>
        <taxon>Myxococcia</taxon>
        <taxon>Myxococcales</taxon>
        <taxon>Cystobacterineae</taxon>
        <taxon>Myxococcaceae</taxon>
        <taxon>Corallococcus</taxon>
    </lineage>
</organism>
<sequence>MAEPVYPTELVQRLMEVWEPPHRRPLLEQGTGNPIQPSKLKAVLDAAFFASLRTEEGHRHPLSLVLVENHSQLTELGTPWRVHALRSPVAIDADRLAKLAPALQVGNRFLIVNTADKDPTIVGIGDAPDAIWFLSEDQYPRVRVVGPGDMVFYRGDRVAFRYQAGVTDELMPDFFTSKGEPANAIIEIGNRLSTHRPFPAHHLIEHKPMHDIIAPFLSDLIEQVAGLGHGGMIAILAPDDPDSETLHESCAYPIAPLDLGAALVDAYNTAMVDEANDILIRDSGPDYAPYRVKTSRELDEEAESQKSNDTARSYRRTVAGLTAVDGAVLLTHDLKVLGFGCKLPGLTNPAPIVIHAPSDPRHGIEPYDLTKRGTRHTSAAVFANKSQGRMAFTVSADGPVACFLRSPRFDAVIHWPVRVGVFATRW</sequence>
<dbReference type="RefSeq" id="WP_128798939.1">
    <property type="nucleotide sequence ID" value="NZ_CP034669.1"/>
</dbReference>
<evidence type="ECO:0000313" key="3">
    <source>
        <dbReference type="Proteomes" id="UP000288758"/>
    </source>
</evidence>
<evidence type="ECO:0000259" key="1">
    <source>
        <dbReference type="Pfam" id="PF21751"/>
    </source>
</evidence>
<dbReference type="Pfam" id="PF21751">
    <property type="entry name" value="DACNV"/>
    <property type="match status" value="1"/>
</dbReference>
<accession>A0A410S0H2</accession>
<dbReference type="InterPro" id="IPR048551">
    <property type="entry name" value="DACNV"/>
</dbReference>
<reference evidence="2 3" key="1">
    <citation type="submission" date="2018-12" db="EMBL/GenBank/DDBJ databases">
        <title>Complete Genome Sequence of the Corallopyronin A producing Myxobacterium Corallococcus coralloides B035.</title>
        <authorList>
            <person name="Bouhired S.M."/>
            <person name="Rupp O."/>
            <person name="Blom J."/>
            <person name="Schaeberle T.F."/>
            <person name="Kehraus S."/>
            <person name="Schiefer A."/>
            <person name="Pfarr K."/>
            <person name="Goesmann A."/>
            <person name="Hoerauf A."/>
            <person name="Koenig G.M."/>
        </authorList>
    </citation>
    <scope>NUCLEOTIDE SEQUENCE [LARGE SCALE GENOMIC DNA]</scope>
    <source>
        <strain evidence="2 3">B035</strain>
    </source>
</reference>
<name>A0A410S0H2_CORCK</name>
<dbReference type="Proteomes" id="UP000288758">
    <property type="component" value="Chromosome"/>
</dbReference>
<feature type="domain" description="Probable sensor" evidence="1">
    <location>
        <begin position="38"/>
        <end position="124"/>
    </location>
</feature>
<dbReference type="EMBL" id="CP034669">
    <property type="protein sequence ID" value="QAT87622.1"/>
    <property type="molecule type" value="Genomic_DNA"/>
</dbReference>
<protein>
    <recommendedName>
        <fullName evidence="1">Probable sensor domain-containing protein</fullName>
    </recommendedName>
</protein>
<evidence type="ECO:0000313" key="2">
    <source>
        <dbReference type="EMBL" id="QAT87622.1"/>
    </source>
</evidence>
<dbReference type="AlphaFoldDB" id="A0A410S0H2"/>
<gene>
    <name evidence="2" type="ORF">EJ065_6093</name>
</gene>